<dbReference type="PANTHER" id="PTHR31097:SF2">
    <property type="entry name" value="CHROMOSOME 7 OPEN READING FRAME 57"/>
    <property type="match status" value="1"/>
</dbReference>
<feature type="region of interest" description="Disordered" evidence="1">
    <location>
        <begin position="1"/>
        <end position="28"/>
    </location>
</feature>
<feature type="compositionally biased region" description="Polar residues" evidence="1">
    <location>
        <begin position="103"/>
        <end position="119"/>
    </location>
</feature>
<dbReference type="Pfam" id="PF17662">
    <property type="entry name" value="DUF5524"/>
    <property type="match status" value="1"/>
</dbReference>
<dbReference type="EMBL" id="LR785478">
    <property type="protein sequence ID" value="CAB3249657.1"/>
    <property type="molecule type" value="mRNA"/>
</dbReference>
<sequence>MAAASGDYRGPQNHGFADTDPEFAEKKRQNYIKSTDSDYVKLAKQGGAKDLLTIAANDKNAEAVDYPKSDWFGHHSMESSEQEKILAERQWHAPDYMTHENKPNGSGSTTNVDAGTKQLTAREERMLIQAKYNSREVPFMSDNLSCWQRKDEPELRSRRHK</sequence>
<evidence type="ECO:0000256" key="1">
    <source>
        <dbReference type="SAM" id="MobiDB-lite"/>
    </source>
</evidence>
<name>A0A6F9DE88_9ASCI</name>
<evidence type="ECO:0000313" key="2">
    <source>
        <dbReference type="EMBL" id="CAB3249657.1"/>
    </source>
</evidence>
<feature type="region of interest" description="Disordered" evidence="1">
    <location>
        <begin position="96"/>
        <end position="121"/>
    </location>
</feature>
<reference evidence="2" key="1">
    <citation type="submission" date="2020-04" db="EMBL/GenBank/DDBJ databases">
        <authorList>
            <person name="Neveu A P."/>
        </authorList>
    </citation>
    <scope>NUCLEOTIDE SEQUENCE</scope>
    <source>
        <tissue evidence="2">Whole embryo</tissue>
    </source>
</reference>
<dbReference type="PANTHER" id="PTHR31097">
    <property type="entry name" value="SI:DKEY-276J7.1"/>
    <property type="match status" value="1"/>
</dbReference>
<accession>A0A6F9DE88</accession>
<proteinExistence type="evidence at transcript level"/>
<gene>
    <name evidence="2" type="primary">Gm11992</name>
</gene>
<dbReference type="InterPro" id="IPR040247">
    <property type="entry name" value="DUF5524"/>
</dbReference>
<dbReference type="AlphaFoldDB" id="A0A6F9DE88"/>
<organism evidence="2">
    <name type="scientific">Phallusia mammillata</name>
    <dbReference type="NCBI Taxonomy" id="59560"/>
    <lineage>
        <taxon>Eukaryota</taxon>
        <taxon>Metazoa</taxon>
        <taxon>Chordata</taxon>
        <taxon>Tunicata</taxon>
        <taxon>Ascidiacea</taxon>
        <taxon>Phlebobranchia</taxon>
        <taxon>Ascidiidae</taxon>
        <taxon>Phallusia</taxon>
    </lineage>
</organism>
<protein>
    <submittedName>
        <fullName evidence="2">Uncharacterized protein C7orf57 homolog</fullName>
    </submittedName>
</protein>